<comment type="caution">
    <text evidence="1">The sequence shown here is derived from an EMBL/GenBank/DDBJ whole genome shotgun (WGS) entry which is preliminary data.</text>
</comment>
<reference evidence="1" key="1">
    <citation type="journal article" date="2014" name="Front. Microbiol.">
        <title>High frequency of phylogenetically diverse reductive dehalogenase-homologous genes in deep subseafloor sedimentary metagenomes.</title>
        <authorList>
            <person name="Kawai M."/>
            <person name="Futagami T."/>
            <person name="Toyoda A."/>
            <person name="Takaki Y."/>
            <person name="Nishi S."/>
            <person name="Hori S."/>
            <person name="Arai W."/>
            <person name="Tsubouchi T."/>
            <person name="Morono Y."/>
            <person name="Uchiyama I."/>
            <person name="Ito T."/>
            <person name="Fujiyama A."/>
            <person name="Inagaki F."/>
            <person name="Takami H."/>
        </authorList>
    </citation>
    <scope>NUCLEOTIDE SEQUENCE</scope>
    <source>
        <strain evidence="1">Expedition CK06-06</strain>
    </source>
</reference>
<feature type="non-terminal residue" evidence="1">
    <location>
        <position position="1"/>
    </location>
</feature>
<accession>X1TX28</accession>
<name>X1TX28_9ZZZZ</name>
<dbReference type="EMBL" id="BARW01018180">
    <property type="protein sequence ID" value="GAI95926.1"/>
    <property type="molecule type" value="Genomic_DNA"/>
</dbReference>
<gene>
    <name evidence="1" type="ORF">S12H4_31185</name>
</gene>
<dbReference type="AlphaFoldDB" id="X1TX28"/>
<organism evidence="1">
    <name type="scientific">marine sediment metagenome</name>
    <dbReference type="NCBI Taxonomy" id="412755"/>
    <lineage>
        <taxon>unclassified sequences</taxon>
        <taxon>metagenomes</taxon>
        <taxon>ecological metagenomes</taxon>
    </lineage>
</organism>
<protein>
    <submittedName>
        <fullName evidence="1">Uncharacterized protein</fullName>
    </submittedName>
</protein>
<evidence type="ECO:0000313" key="1">
    <source>
        <dbReference type="EMBL" id="GAI95926.1"/>
    </source>
</evidence>
<proteinExistence type="predicted"/>
<sequence>TQSVASVSIGSGGLFHFDASTPEKAYGDLVRNLVRKISRDFMSG</sequence>